<reference evidence="2" key="1">
    <citation type="submission" date="2017-01" db="EMBL/GenBank/DDBJ databases">
        <authorList>
            <person name="Varghese N."/>
            <person name="Submissions S."/>
        </authorList>
    </citation>
    <scope>NUCLEOTIDE SEQUENCE [LARGE SCALE GENOMIC DNA]</scope>
    <source>
        <strain evidence="2">DSM 21054</strain>
    </source>
</reference>
<dbReference type="RefSeq" id="WP_159445159.1">
    <property type="nucleotide sequence ID" value="NZ_AP017422.1"/>
</dbReference>
<organism evidence="1 2">
    <name type="scientific">Filimonas lacunae</name>
    <dbReference type="NCBI Taxonomy" id="477680"/>
    <lineage>
        <taxon>Bacteria</taxon>
        <taxon>Pseudomonadati</taxon>
        <taxon>Bacteroidota</taxon>
        <taxon>Chitinophagia</taxon>
        <taxon>Chitinophagales</taxon>
        <taxon>Chitinophagaceae</taxon>
        <taxon>Filimonas</taxon>
    </lineage>
</organism>
<dbReference type="Proteomes" id="UP000186917">
    <property type="component" value="Unassembled WGS sequence"/>
</dbReference>
<gene>
    <name evidence="1" type="ORF">SAMN05421788_108251</name>
</gene>
<evidence type="ECO:0000313" key="1">
    <source>
        <dbReference type="EMBL" id="SIT29223.1"/>
    </source>
</evidence>
<keyword evidence="2" id="KW-1185">Reference proteome</keyword>
<protein>
    <submittedName>
        <fullName evidence="1">Uncharacterized protein</fullName>
    </submittedName>
</protein>
<name>A0A1N7R292_9BACT</name>
<proteinExistence type="predicted"/>
<dbReference type="STRING" id="477680.SAMN05421788_108251"/>
<dbReference type="EMBL" id="FTOR01000008">
    <property type="protein sequence ID" value="SIT29223.1"/>
    <property type="molecule type" value="Genomic_DNA"/>
</dbReference>
<dbReference type="AlphaFoldDB" id="A0A1N7R292"/>
<accession>A0A1N7R292</accession>
<sequence length="54" mass="6120">MKKKQQELIAYSKSQGVNLTIDPSLNKKYIGKGTTSNKLEKANEIISNLKFIHK</sequence>
<evidence type="ECO:0000313" key="2">
    <source>
        <dbReference type="Proteomes" id="UP000186917"/>
    </source>
</evidence>